<dbReference type="EMBL" id="WJQU01000003">
    <property type="protein sequence ID" value="KAJ6639855.1"/>
    <property type="molecule type" value="Genomic_DNA"/>
</dbReference>
<proteinExistence type="predicted"/>
<dbReference type="OrthoDB" id="126772at2759"/>
<gene>
    <name evidence="5" type="primary">KAZL2</name>
    <name evidence="5" type="ORF">Bhyg_12602</name>
</gene>
<keyword evidence="2" id="KW-0722">Serine protease inhibitor</keyword>
<sequence>MCHAIDIKGRNPLVKSVDQLKSSEMLLIILFIAVSAIGTSVQANNGPGIGGDHRRDRCIRACPRIYDPVCANPVGSNDKPKTFMNECELHNHNCESKQKYKFSRKGECIRRCNRICTADFNPVCAVLVGPRPGEPREFSNKCMFEVQNCRNPKQQYKILNEGRCKRGRRN</sequence>
<dbReference type="SMART" id="SM00280">
    <property type="entry name" value="KAZAL"/>
    <property type="match status" value="2"/>
</dbReference>
<dbReference type="Gene3D" id="3.30.60.30">
    <property type="match status" value="2"/>
</dbReference>
<dbReference type="GO" id="GO:0005576">
    <property type="term" value="C:extracellular region"/>
    <property type="evidence" value="ECO:0007669"/>
    <property type="project" value="TreeGrafter"/>
</dbReference>
<organism evidence="5 6">
    <name type="scientific">Pseudolycoriella hygida</name>
    <dbReference type="NCBI Taxonomy" id="35572"/>
    <lineage>
        <taxon>Eukaryota</taxon>
        <taxon>Metazoa</taxon>
        <taxon>Ecdysozoa</taxon>
        <taxon>Arthropoda</taxon>
        <taxon>Hexapoda</taxon>
        <taxon>Insecta</taxon>
        <taxon>Pterygota</taxon>
        <taxon>Neoptera</taxon>
        <taxon>Endopterygota</taxon>
        <taxon>Diptera</taxon>
        <taxon>Nematocera</taxon>
        <taxon>Sciaroidea</taxon>
        <taxon>Sciaridae</taxon>
        <taxon>Pseudolycoriella</taxon>
    </lineage>
</organism>
<dbReference type="AlphaFoldDB" id="A0A9Q0RZG9"/>
<dbReference type="CDD" id="cd00104">
    <property type="entry name" value="KAZAL_FS"/>
    <property type="match status" value="1"/>
</dbReference>
<dbReference type="InterPro" id="IPR050653">
    <property type="entry name" value="Prot_Inhib_GrowthFact_Antg"/>
</dbReference>
<evidence type="ECO:0000256" key="3">
    <source>
        <dbReference type="ARBA" id="ARBA00023157"/>
    </source>
</evidence>
<dbReference type="SUPFAM" id="SSF100895">
    <property type="entry name" value="Kazal-type serine protease inhibitors"/>
    <property type="match status" value="2"/>
</dbReference>
<dbReference type="PROSITE" id="PS51465">
    <property type="entry name" value="KAZAL_2"/>
    <property type="match status" value="2"/>
</dbReference>
<evidence type="ECO:0000259" key="4">
    <source>
        <dbReference type="PROSITE" id="PS51465"/>
    </source>
</evidence>
<dbReference type="InterPro" id="IPR002350">
    <property type="entry name" value="Kazal_dom"/>
</dbReference>
<evidence type="ECO:0000313" key="6">
    <source>
        <dbReference type="Proteomes" id="UP001151699"/>
    </source>
</evidence>
<accession>A0A9Q0RZG9</accession>
<dbReference type="Pfam" id="PF07648">
    <property type="entry name" value="Kazal_2"/>
    <property type="match status" value="1"/>
</dbReference>
<keyword evidence="1" id="KW-0646">Protease inhibitor</keyword>
<evidence type="ECO:0000256" key="2">
    <source>
        <dbReference type="ARBA" id="ARBA00022900"/>
    </source>
</evidence>
<feature type="domain" description="Kazal-like" evidence="4">
    <location>
        <begin position="52"/>
        <end position="110"/>
    </location>
</feature>
<dbReference type="Proteomes" id="UP001151699">
    <property type="component" value="Chromosome X"/>
</dbReference>
<reference evidence="5" key="1">
    <citation type="submission" date="2022-07" db="EMBL/GenBank/DDBJ databases">
        <authorList>
            <person name="Trinca V."/>
            <person name="Uliana J.V.C."/>
            <person name="Torres T.T."/>
            <person name="Ward R.J."/>
            <person name="Monesi N."/>
        </authorList>
    </citation>
    <scope>NUCLEOTIDE SEQUENCE</scope>
    <source>
        <strain evidence="5">HSMRA1968</strain>
        <tissue evidence="5">Whole embryos</tissue>
    </source>
</reference>
<dbReference type="GO" id="GO:0030154">
    <property type="term" value="P:cell differentiation"/>
    <property type="evidence" value="ECO:0007669"/>
    <property type="project" value="TreeGrafter"/>
</dbReference>
<dbReference type="InterPro" id="IPR036058">
    <property type="entry name" value="Kazal_dom_sf"/>
</dbReference>
<keyword evidence="3" id="KW-1015">Disulfide bond</keyword>
<comment type="caution">
    <text evidence="5">The sequence shown here is derived from an EMBL/GenBank/DDBJ whole genome shotgun (WGS) entry which is preliminary data.</text>
</comment>
<evidence type="ECO:0000256" key="1">
    <source>
        <dbReference type="ARBA" id="ARBA00022690"/>
    </source>
</evidence>
<dbReference type="PANTHER" id="PTHR10913">
    <property type="entry name" value="FOLLISTATIN-RELATED"/>
    <property type="match status" value="1"/>
</dbReference>
<dbReference type="PANTHER" id="PTHR10913:SF45">
    <property type="entry name" value="FOLLISTATIN, ISOFORM A-RELATED"/>
    <property type="match status" value="1"/>
</dbReference>
<name>A0A9Q0RZG9_9DIPT</name>
<keyword evidence="6" id="KW-1185">Reference proteome</keyword>
<protein>
    <submittedName>
        <fullName evidence="5">U-Kazal-Dg21.2</fullName>
    </submittedName>
</protein>
<feature type="domain" description="Kazal-like" evidence="4">
    <location>
        <begin position="111"/>
        <end position="166"/>
    </location>
</feature>
<evidence type="ECO:0000313" key="5">
    <source>
        <dbReference type="EMBL" id="KAJ6639855.1"/>
    </source>
</evidence>